<dbReference type="Proteomes" id="UP000198287">
    <property type="component" value="Unassembled WGS sequence"/>
</dbReference>
<feature type="signal peptide" evidence="5">
    <location>
        <begin position="1"/>
        <end position="22"/>
    </location>
</feature>
<evidence type="ECO:0000256" key="1">
    <source>
        <dbReference type="ARBA" id="ARBA00005964"/>
    </source>
</evidence>
<keyword evidence="4" id="KW-0325">Glycoprotein</keyword>
<dbReference type="InterPro" id="IPR029058">
    <property type="entry name" value="AB_hydrolase_fold"/>
</dbReference>
<keyword evidence="8" id="KW-1185">Reference proteome</keyword>
<evidence type="ECO:0000256" key="3">
    <source>
        <dbReference type="ARBA" id="ARBA00022801"/>
    </source>
</evidence>
<dbReference type="STRING" id="158441.A0A226EZQ9"/>
<keyword evidence="2" id="KW-0719">Serine esterase</keyword>
<evidence type="ECO:0000256" key="4">
    <source>
        <dbReference type="ARBA" id="ARBA00023180"/>
    </source>
</evidence>
<reference evidence="7 8" key="1">
    <citation type="submission" date="2015-12" db="EMBL/GenBank/DDBJ databases">
        <title>The genome of Folsomia candida.</title>
        <authorList>
            <person name="Faddeeva A."/>
            <person name="Derks M.F."/>
            <person name="Anvar Y."/>
            <person name="Smit S."/>
            <person name="Van Straalen N."/>
            <person name="Roelofs D."/>
        </authorList>
    </citation>
    <scope>NUCLEOTIDE SEQUENCE [LARGE SCALE GENOMIC DNA]</scope>
    <source>
        <strain evidence="7 8">VU population</strain>
        <tissue evidence="7">Whole body</tissue>
    </source>
</reference>
<dbReference type="Gene3D" id="3.40.50.1820">
    <property type="entry name" value="alpha/beta hydrolase"/>
    <property type="match status" value="1"/>
</dbReference>
<keyword evidence="5" id="KW-0732">Signal</keyword>
<dbReference type="AlphaFoldDB" id="A0A226EZQ9"/>
<evidence type="ECO:0000313" key="7">
    <source>
        <dbReference type="EMBL" id="OXA62620.1"/>
    </source>
</evidence>
<feature type="domain" description="Carboxylesterase type B" evidence="6">
    <location>
        <begin position="26"/>
        <end position="541"/>
    </location>
</feature>
<dbReference type="GO" id="GO:0052689">
    <property type="term" value="F:carboxylic ester hydrolase activity"/>
    <property type="evidence" value="ECO:0007669"/>
    <property type="project" value="UniProtKB-KW"/>
</dbReference>
<dbReference type="PANTHER" id="PTHR43142">
    <property type="entry name" value="CARBOXYLIC ESTER HYDROLASE"/>
    <property type="match status" value="1"/>
</dbReference>
<evidence type="ECO:0000256" key="2">
    <source>
        <dbReference type="ARBA" id="ARBA00022487"/>
    </source>
</evidence>
<keyword evidence="3" id="KW-0378">Hydrolase</keyword>
<gene>
    <name evidence="7" type="ORF">Fcan01_03412</name>
</gene>
<dbReference type="EMBL" id="LNIX01000001">
    <property type="protein sequence ID" value="OXA62620.1"/>
    <property type="molecule type" value="Genomic_DNA"/>
</dbReference>
<feature type="chain" id="PRO_5011968566" evidence="5">
    <location>
        <begin position="23"/>
        <end position="586"/>
    </location>
</feature>
<comment type="similarity">
    <text evidence="1">Belongs to the type-B carboxylesterase/lipase family.</text>
</comment>
<dbReference type="InterPro" id="IPR002018">
    <property type="entry name" value="CarbesteraseB"/>
</dbReference>
<accession>A0A226EZQ9</accession>
<dbReference type="OrthoDB" id="19653at2759"/>
<proteinExistence type="inferred from homology"/>
<evidence type="ECO:0000259" key="6">
    <source>
        <dbReference type="Pfam" id="PF00135"/>
    </source>
</evidence>
<protein>
    <submittedName>
        <fullName evidence="7">Cocaine esterase</fullName>
    </submittedName>
</protein>
<sequence>MILFHAIVACLIIAACTTSSSGSSVPHVKLATGELEGLIGVSRSGREFHKFLSIPYGKVSKRFAISEPADPWSGVKKAIDSGEGCISYDMFGGVSGSENCLTLDVYKPITNSSNGESKLLEVMVWIYGGGFISGSTESYDGNFFMDKDVVLVLMNYRLGAIGFLNLGTPTARGNQGLKDQVLALRWVQDNIAHFSGDKEKVTIFGESAGSVSVSLMLTSPMTRDAGLFHRAIMQSGTSLMPAIYNGADGPTLARRLGQAVDCPTSNDDYLVECLQKIDPKILGGFGKFNDEFGYDENAIIVGPSFEIYKQGENDDRIFMSEDPYVSAKNGKIAKVPTIIGLMHTESGWSALPVINNSTTLNRLNFQWTRRLASMLYMSKTAEDPGSISERIKQQFFGGKKVSNDSQGVAELEHLLDERHWIHPVRILAPQLFKHNGGFVYLYNFTKPMLSLPPPFGNGLQRKASHGDDVKFFFGIRGYFAKFMPGLNEDETKLSKTLVDMWVEFAKQGKPKPLWGAGSETGAETIKHWPPAFTTSDTTTVDHQLPTFLYVDDEPNVNKVGDWYQNNGQFWDGLSLKEYGKKWVSEN</sequence>
<name>A0A226EZQ9_FOLCA</name>
<dbReference type="PANTHER" id="PTHR43142:SF1">
    <property type="entry name" value="CARBOXYLIC ESTER HYDROLASE"/>
    <property type="match status" value="1"/>
</dbReference>
<organism evidence="7 8">
    <name type="scientific">Folsomia candida</name>
    <name type="common">Springtail</name>
    <dbReference type="NCBI Taxonomy" id="158441"/>
    <lineage>
        <taxon>Eukaryota</taxon>
        <taxon>Metazoa</taxon>
        <taxon>Ecdysozoa</taxon>
        <taxon>Arthropoda</taxon>
        <taxon>Hexapoda</taxon>
        <taxon>Collembola</taxon>
        <taxon>Entomobryomorpha</taxon>
        <taxon>Isotomoidea</taxon>
        <taxon>Isotomidae</taxon>
        <taxon>Proisotominae</taxon>
        <taxon>Folsomia</taxon>
    </lineage>
</organism>
<dbReference type="OMA" id="LGHETEC"/>
<evidence type="ECO:0000313" key="8">
    <source>
        <dbReference type="Proteomes" id="UP000198287"/>
    </source>
</evidence>
<evidence type="ECO:0000256" key="5">
    <source>
        <dbReference type="SAM" id="SignalP"/>
    </source>
</evidence>
<dbReference type="SUPFAM" id="SSF53474">
    <property type="entry name" value="alpha/beta-Hydrolases"/>
    <property type="match status" value="1"/>
</dbReference>
<comment type="caution">
    <text evidence="7">The sequence shown here is derived from an EMBL/GenBank/DDBJ whole genome shotgun (WGS) entry which is preliminary data.</text>
</comment>
<dbReference type="Pfam" id="PF00135">
    <property type="entry name" value="COesterase"/>
    <property type="match status" value="1"/>
</dbReference>